<reference evidence="1 2" key="1">
    <citation type="journal article" date="2018" name="Biotechnol. Biofuels">
        <title>Integrative visual omics of the white-rot fungus Polyporus brumalis exposes the biotechnological potential of its oxidative enzymes for delignifying raw plant biomass.</title>
        <authorList>
            <person name="Miyauchi S."/>
            <person name="Rancon A."/>
            <person name="Drula E."/>
            <person name="Hage H."/>
            <person name="Chaduli D."/>
            <person name="Favel A."/>
            <person name="Grisel S."/>
            <person name="Henrissat B."/>
            <person name="Herpoel-Gimbert I."/>
            <person name="Ruiz-Duenas F.J."/>
            <person name="Chevret D."/>
            <person name="Hainaut M."/>
            <person name="Lin J."/>
            <person name="Wang M."/>
            <person name="Pangilinan J."/>
            <person name="Lipzen A."/>
            <person name="Lesage-Meessen L."/>
            <person name="Navarro D."/>
            <person name="Riley R."/>
            <person name="Grigoriev I.V."/>
            <person name="Zhou S."/>
            <person name="Raouche S."/>
            <person name="Rosso M.N."/>
        </authorList>
    </citation>
    <scope>NUCLEOTIDE SEQUENCE [LARGE SCALE GENOMIC DNA]</scope>
    <source>
        <strain evidence="1 2">BRFM 1820</strain>
    </source>
</reference>
<evidence type="ECO:0000313" key="1">
    <source>
        <dbReference type="EMBL" id="RDX52733.1"/>
    </source>
</evidence>
<dbReference type="EMBL" id="KZ857389">
    <property type="protein sequence ID" value="RDX52733.1"/>
    <property type="molecule type" value="Genomic_DNA"/>
</dbReference>
<dbReference type="Proteomes" id="UP000256964">
    <property type="component" value="Unassembled WGS sequence"/>
</dbReference>
<accession>A0A371DJM5</accession>
<organism evidence="1 2">
    <name type="scientific">Lentinus brumalis</name>
    <dbReference type="NCBI Taxonomy" id="2498619"/>
    <lineage>
        <taxon>Eukaryota</taxon>
        <taxon>Fungi</taxon>
        <taxon>Dikarya</taxon>
        <taxon>Basidiomycota</taxon>
        <taxon>Agaricomycotina</taxon>
        <taxon>Agaricomycetes</taxon>
        <taxon>Polyporales</taxon>
        <taxon>Polyporaceae</taxon>
        <taxon>Lentinus</taxon>
    </lineage>
</organism>
<proteinExistence type="predicted"/>
<gene>
    <name evidence="1" type="ORF">OH76DRAFT_122596</name>
</gene>
<keyword evidence="2" id="KW-1185">Reference proteome</keyword>
<sequence>MMEQSTVGEHSHSPSATDGLPTTSILLAAGGVLSEKERSQYLDGYVAVALRNTTACAKTCNDLHSWADGMNRTTARTLLGAFYGAISSAPLYPLRPLVCTIPACVPAALGTPERADHAADNHPTQPEPVRKNATVASTWRDGSSMFRPSVQSPCRWSKLGDHSRAQVSAAKFWPNSGTRGRPLLHCRSQPRVGNVVKYRRGRLPSSVARSDLCTLVSSSGSYSGALSEGGRTLSTYPPGSVAGQLGSVVQGPGMGAQPPRAL</sequence>
<name>A0A371DJM5_9APHY</name>
<protein>
    <submittedName>
        <fullName evidence="1">Uncharacterized protein</fullName>
    </submittedName>
</protein>
<evidence type="ECO:0000313" key="2">
    <source>
        <dbReference type="Proteomes" id="UP000256964"/>
    </source>
</evidence>
<dbReference type="AlphaFoldDB" id="A0A371DJM5"/>